<sequence length="67" mass="8149">MKKTDYLMQLRNCPCKDILDIVTSYMRYRVPMEDLSSFESAYDHRKAELVMNEIYSEVPIEAWRYVY</sequence>
<dbReference type="SUPFAM" id="SSF68989">
    <property type="entry name" value="Hemolysin expression modulating protein HHA"/>
    <property type="match status" value="1"/>
</dbReference>
<dbReference type="Gene3D" id="1.20.1280.40">
    <property type="entry name" value="HHA"/>
    <property type="match status" value="1"/>
</dbReference>
<proteinExistence type="inferred from homology"/>
<evidence type="ECO:0000313" key="3">
    <source>
        <dbReference type="Proteomes" id="UP000193933"/>
    </source>
</evidence>
<dbReference type="InterPro" id="IPR036666">
    <property type="entry name" value="HHA_sf"/>
</dbReference>
<name>A0A1X1BX38_9GAMM</name>
<dbReference type="Proteomes" id="UP000193933">
    <property type="component" value="Unassembled WGS sequence"/>
</dbReference>
<organism evidence="2 3">
    <name type="scientific">Pantoea conspicua</name>
    <dbReference type="NCBI Taxonomy" id="472705"/>
    <lineage>
        <taxon>Bacteria</taxon>
        <taxon>Pseudomonadati</taxon>
        <taxon>Pseudomonadota</taxon>
        <taxon>Gammaproteobacteria</taxon>
        <taxon>Enterobacterales</taxon>
        <taxon>Erwiniaceae</taxon>
        <taxon>Pantoea</taxon>
    </lineage>
</organism>
<dbReference type="Pfam" id="PF05321">
    <property type="entry name" value="HHA"/>
    <property type="match status" value="1"/>
</dbReference>
<comment type="similarity">
    <text evidence="1">Belongs to the Hha/YmoA/Cnu family.</text>
</comment>
<dbReference type="InterPro" id="IPR007985">
    <property type="entry name" value="Hemolysn_expr_modulating_HHA"/>
</dbReference>
<keyword evidence="3" id="KW-1185">Reference proteome</keyword>
<evidence type="ECO:0000256" key="1">
    <source>
        <dbReference type="ARBA" id="ARBA00010526"/>
    </source>
</evidence>
<dbReference type="AlphaFoldDB" id="A0A1X1BX38"/>
<reference evidence="2 3" key="1">
    <citation type="journal article" date="2017" name="Antonie Van Leeuwenhoek">
        <title>Phylogenomic resolution of the bacterial genus Pantoea and its relationship with Erwinia and Tatumella.</title>
        <authorList>
            <person name="Palmer M."/>
            <person name="Steenkamp E.T."/>
            <person name="Coetzee M.P."/>
            <person name="Chan W.Y."/>
            <person name="van Zyl E."/>
            <person name="De Maayer P."/>
            <person name="Coutinho T.A."/>
            <person name="Blom J."/>
            <person name="Smits T.H."/>
            <person name="Duffy B."/>
            <person name="Venter S.N."/>
        </authorList>
    </citation>
    <scope>NUCLEOTIDE SEQUENCE [LARGE SCALE GENOMIC DNA]</scope>
    <source>
        <strain evidence="2 3">LMG 24534</strain>
    </source>
</reference>
<gene>
    <name evidence="2" type="ORF">HA41_08940</name>
</gene>
<protein>
    <submittedName>
        <fullName evidence="2">Hemolysin</fullName>
    </submittedName>
</protein>
<accession>A0A1X1BX38</accession>
<dbReference type="OrthoDB" id="6540442at2"/>
<comment type="caution">
    <text evidence="2">The sequence shown here is derived from an EMBL/GenBank/DDBJ whole genome shotgun (WGS) entry which is preliminary data.</text>
</comment>
<evidence type="ECO:0000313" key="2">
    <source>
        <dbReference type="EMBL" id="ORM53329.1"/>
    </source>
</evidence>
<dbReference type="RefSeq" id="WP_094120517.1">
    <property type="nucleotide sequence ID" value="NZ_MLFN01000019.1"/>
</dbReference>
<dbReference type="EMBL" id="MLFN01000019">
    <property type="protein sequence ID" value="ORM53329.1"/>
    <property type="molecule type" value="Genomic_DNA"/>
</dbReference>